<dbReference type="AlphaFoldDB" id="A0A1R0Y4T6"/>
<dbReference type="OrthoDB" id="9932389at2"/>
<gene>
    <name evidence="1" type="ORF">BSK52_09225</name>
</gene>
<evidence type="ECO:0000313" key="1">
    <source>
        <dbReference type="EMBL" id="OMD42261.1"/>
    </source>
</evidence>
<protein>
    <submittedName>
        <fullName evidence="1">Uncharacterized protein</fullName>
    </submittedName>
</protein>
<proteinExistence type="predicted"/>
<dbReference type="Proteomes" id="UP000187439">
    <property type="component" value="Unassembled WGS sequence"/>
</dbReference>
<dbReference type="Gene3D" id="2.60.120.260">
    <property type="entry name" value="Galactose-binding domain-like"/>
    <property type="match status" value="1"/>
</dbReference>
<reference evidence="1 2" key="1">
    <citation type="submission" date="2016-10" db="EMBL/GenBank/DDBJ databases">
        <title>Paenibacillus species isolates.</title>
        <authorList>
            <person name="Beno S.M."/>
        </authorList>
    </citation>
    <scope>NUCLEOTIDE SEQUENCE [LARGE SCALE GENOMIC DNA]</scope>
    <source>
        <strain evidence="1 2">FSL H7-0710</strain>
    </source>
</reference>
<dbReference type="RefSeq" id="WP_076118595.1">
    <property type="nucleotide sequence ID" value="NZ_MPTC01000005.1"/>
</dbReference>
<sequence>MLSVLIVDDEYEIREGLRNRFHWEGTSCCDRTDFRCRRSTIVSTSCCNCLFNHVDGGEGGRASIELHYGTSERLAKVNLCVNDKDYSLLNALSTGESQEFSGRTNSTVYLLPGAINTLKISGGHGEISLEKITVSPVLD</sequence>
<organism evidence="1 2">
    <name type="scientific">Paenibacillus odorifer</name>
    <dbReference type="NCBI Taxonomy" id="189426"/>
    <lineage>
        <taxon>Bacteria</taxon>
        <taxon>Bacillati</taxon>
        <taxon>Bacillota</taxon>
        <taxon>Bacilli</taxon>
        <taxon>Bacillales</taxon>
        <taxon>Paenibacillaceae</taxon>
        <taxon>Paenibacillus</taxon>
    </lineage>
</organism>
<comment type="caution">
    <text evidence="1">The sequence shown here is derived from an EMBL/GenBank/DDBJ whole genome shotgun (WGS) entry which is preliminary data.</text>
</comment>
<evidence type="ECO:0000313" key="2">
    <source>
        <dbReference type="Proteomes" id="UP000187439"/>
    </source>
</evidence>
<dbReference type="EMBL" id="MPTC01000005">
    <property type="protein sequence ID" value="OMD42261.1"/>
    <property type="molecule type" value="Genomic_DNA"/>
</dbReference>
<name>A0A1R0Y4T6_9BACL</name>
<accession>A0A1R0Y4T6</accession>